<organism evidence="5 6">
    <name type="scientific">Paramuribaculum intestinale</name>
    <dbReference type="NCBI Taxonomy" id="2094151"/>
    <lineage>
        <taxon>Bacteria</taxon>
        <taxon>Pseudomonadati</taxon>
        <taxon>Bacteroidota</taxon>
        <taxon>Bacteroidia</taxon>
        <taxon>Bacteroidales</taxon>
        <taxon>Muribaculaceae</taxon>
        <taxon>Paramuribaculum</taxon>
    </lineage>
</organism>
<feature type="domain" description="Gliding motility-associated protein GldM C-terminal" evidence="1">
    <location>
        <begin position="405"/>
        <end position="521"/>
    </location>
</feature>
<dbReference type="InterPro" id="IPR022719">
    <property type="entry name" value="Motility-assoc_prot_GldM_C"/>
</dbReference>
<evidence type="ECO:0000313" key="6">
    <source>
        <dbReference type="Proteomes" id="UP000244925"/>
    </source>
</evidence>
<gene>
    <name evidence="5" type="ORF">C5O25_02815</name>
</gene>
<dbReference type="Proteomes" id="UP000244925">
    <property type="component" value="Unassembled WGS sequence"/>
</dbReference>
<evidence type="ECO:0000259" key="2">
    <source>
        <dbReference type="Pfam" id="PF12081"/>
    </source>
</evidence>
<dbReference type="InterPro" id="IPR022720">
    <property type="entry name" value="Motility-assoc_prot_GldM_N"/>
</dbReference>
<feature type="domain" description="Gliding motility-associated protein GldM second immunoglobulin-like" evidence="4">
    <location>
        <begin position="322"/>
        <end position="402"/>
    </location>
</feature>
<evidence type="ECO:0000259" key="4">
    <source>
        <dbReference type="Pfam" id="PF21602"/>
    </source>
</evidence>
<evidence type="ECO:0000313" key="5">
    <source>
        <dbReference type="EMBL" id="PWB08832.1"/>
    </source>
</evidence>
<dbReference type="Pfam" id="PF12080">
    <property type="entry name" value="GldM_4th"/>
    <property type="match status" value="1"/>
</dbReference>
<dbReference type="Pfam" id="PF21602">
    <property type="entry name" value="GldM_3rd"/>
    <property type="match status" value="1"/>
</dbReference>
<feature type="domain" description="Gliding motility-associated protein GldM first immunoglobulin-like" evidence="3">
    <location>
        <begin position="225"/>
        <end position="319"/>
    </location>
</feature>
<dbReference type="RefSeq" id="WP_107035220.1">
    <property type="nucleotide sequence ID" value="NZ_CAONGC010000006.1"/>
</dbReference>
<dbReference type="NCBIfam" id="TIGR03517">
    <property type="entry name" value="GldM_gliding"/>
    <property type="match status" value="1"/>
</dbReference>
<reference evidence="6" key="1">
    <citation type="submission" date="2018-02" db="EMBL/GenBank/DDBJ databases">
        <authorList>
            <person name="Clavel T."/>
            <person name="Strowig T."/>
        </authorList>
    </citation>
    <scope>NUCLEOTIDE SEQUENCE [LARGE SCALE GENOMIC DNA]</scope>
    <source>
        <strain evidence="6">DSM 100764</strain>
    </source>
</reference>
<evidence type="ECO:0000259" key="3">
    <source>
        <dbReference type="Pfam" id="PF21601"/>
    </source>
</evidence>
<protein>
    <submittedName>
        <fullName evidence="5">Gliding motility protein GldM</fullName>
    </submittedName>
</protein>
<dbReference type="Pfam" id="PF12081">
    <property type="entry name" value="GldM_1st"/>
    <property type="match status" value="1"/>
</dbReference>
<accession>A0A2V1IXT2</accession>
<comment type="caution">
    <text evidence="5">The sequence shown here is derived from an EMBL/GenBank/DDBJ whole genome shotgun (WGS) entry which is preliminary data.</text>
</comment>
<dbReference type="InterPro" id="IPR019859">
    <property type="entry name" value="Motility-assoc_prot_GldM"/>
</dbReference>
<name>A0A2V1IXT2_9BACT</name>
<dbReference type="InterPro" id="IPR048406">
    <property type="entry name" value="GldM_Ig-like-2"/>
</dbReference>
<sequence>MASSGSRMSPRQKMINLMYIVLTAMLALNVSSDVLDGFTQVEEGLDLSNQTVARRNDAVYHTLATAADNNPDKAAGWHRRAKELRDEASRLVGMIDSLKLAIVRYVDGDDATLDHIDNRENLEASSVVMLNPLTRNGERLRHSIESFRTIAAEAVSDSIKRRGIASMLSTDGKRTEGSDVERRWENIRFENQPVVAAVALLTKLQNDILYSEGEALSSLLASVDAGDVRVNSLKAFVIPESRYVMRGSRYSADIVLAALDTTARPVMVIGGRRYEPGVARYEFSPAASGEFTLKGSLEVPLGDGSVASHPFESGYTVIEPTAAVSATMMNVLYAGIDNPIEIAVPGAATEQVTATMTGGQLTRNAGHWNARPDAKVSEAVIKVSVNGHGAVQPVATHTFKVRQLPDPSAYIAVGSADGRTERYKGGRPIAKASLLASKGLGAAIDDGVLDIDFKVQSFETVFFDSMGNALLEKSDGADFSRRQLEQFRRLSRGKRFFISRIKAIGPDGSERTLSPVEVIVN</sequence>
<evidence type="ECO:0000259" key="1">
    <source>
        <dbReference type="Pfam" id="PF12080"/>
    </source>
</evidence>
<dbReference type="EMBL" id="PUBV01000004">
    <property type="protein sequence ID" value="PWB08832.1"/>
    <property type="molecule type" value="Genomic_DNA"/>
</dbReference>
<dbReference type="InterPro" id="IPR048405">
    <property type="entry name" value="GldM_Ig-like-1"/>
</dbReference>
<dbReference type="Pfam" id="PF21601">
    <property type="entry name" value="GldM_2nd"/>
    <property type="match status" value="1"/>
</dbReference>
<keyword evidence="6" id="KW-1185">Reference proteome</keyword>
<feature type="domain" description="Gliding motility-associated protein GldM N-terminal" evidence="2">
    <location>
        <begin position="33"/>
        <end position="221"/>
    </location>
</feature>
<proteinExistence type="predicted"/>
<dbReference type="GeneID" id="93424517"/>
<dbReference type="AlphaFoldDB" id="A0A2V1IXT2"/>